<keyword evidence="1" id="KW-0812">Transmembrane</keyword>
<organism evidence="2 3">
    <name type="scientific">Neorhizobium turbinariae</name>
    <dbReference type="NCBI Taxonomy" id="2937795"/>
    <lineage>
        <taxon>Bacteria</taxon>
        <taxon>Pseudomonadati</taxon>
        <taxon>Pseudomonadota</taxon>
        <taxon>Alphaproteobacteria</taxon>
        <taxon>Hyphomicrobiales</taxon>
        <taxon>Rhizobiaceae</taxon>
        <taxon>Rhizobium/Agrobacterium group</taxon>
        <taxon>Neorhizobium</taxon>
    </lineage>
</organism>
<evidence type="ECO:0000313" key="2">
    <source>
        <dbReference type="EMBL" id="MCK8779546.1"/>
    </source>
</evidence>
<reference evidence="2 3" key="1">
    <citation type="submission" date="2022-04" db="EMBL/GenBank/DDBJ databases">
        <title>Rhizobium coralii sp. nov., isolated from coral Turbinaria peltata.</title>
        <authorList>
            <person name="Sun H."/>
        </authorList>
    </citation>
    <scope>NUCLEOTIDE SEQUENCE [LARGE SCALE GENOMIC DNA]</scope>
    <source>
        <strain evidence="2 3">NTR19</strain>
    </source>
</reference>
<keyword evidence="1" id="KW-0472">Membrane</keyword>
<evidence type="ECO:0000313" key="3">
    <source>
        <dbReference type="Proteomes" id="UP001202827"/>
    </source>
</evidence>
<dbReference type="EMBL" id="JALPRY010000007">
    <property type="protein sequence ID" value="MCK8779546.1"/>
    <property type="molecule type" value="Genomic_DNA"/>
</dbReference>
<feature type="transmembrane region" description="Helical" evidence="1">
    <location>
        <begin position="83"/>
        <end position="103"/>
    </location>
</feature>
<proteinExistence type="predicted"/>
<keyword evidence="3" id="KW-1185">Reference proteome</keyword>
<evidence type="ECO:0000256" key="1">
    <source>
        <dbReference type="SAM" id="Phobius"/>
    </source>
</evidence>
<accession>A0ABT0INU1</accession>
<sequence>MTEASLITEADLHGYADGLLGDADRVRVERYLQENPDAAELVSKWEAQNVELRRTFAPYERSHPDDLDLLLTRPRLGKPRARLASALAAVAIFLTGAAAGHYGPALGGKDIETVTTAASFPREAQDAYLVYAGEVRHPVEVFAEEEAHLATWLGKRLAVADLKIPALQALGFQLVGGRLIPVAGKPGGMFMYEDQAGQRVTIVLARNRDNTTTSFRFHSAGSIETFYWIDGELGYAVTGEVSRQRLQEIAQACYEQLS</sequence>
<protein>
    <submittedName>
        <fullName evidence="2">Anti-sigma factor</fullName>
    </submittedName>
</protein>
<name>A0ABT0INU1_9HYPH</name>
<comment type="caution">
    <text evidence="2">The sequence shown here is derived from an EMBL/GenBank/DDBJ whole genome shotgun (WGS) entry which is preliminary data.</text>
</comment>
<dbReference type="Proteomes" id="UP001202827">
    <property type="component" value="Unassembled WGS sequence"/>
</dbReference>
<gene>
    <name evidence="2" type="ORF">M0654_06055</name>
</gene>
<keyword evidence="1" id="KW-1133">Transmembrane helix</keyword>
<dbReference type="RefSeq" id="WP_248682263.1">
    <property type="nucleotide sequence ID" value="NZ_JALPRY010000007.1"/>
</dbReference>